<evidence type="ECO:0000256" key="2">
    <source>
        <dbReference type="ARBA" id="ARBA00005992"/>
    </source>
</evidence>
<organism evidence="10 11">
    <name type="scientific">Sphingomicrobium lutaoense</name>
    <dbReference type="NCBI Taxonomy" id="515949"/>
    <lineage>
        <taxon>Bacteria</taxon>
        <taxon>Pseudomonadati</taxon>
        <taxon>Pseudomonadota</taxon>
        <taxon>Alphaproteobacteria</taxon>
        <taxon>Sphingomonadales</taxon>
        <taxon>Sphingomonadaceae</taxon>
        <taxon>Sphingomicrobium</taxon>
    </lineage>
</organism>
<feature type="domain" description="L,D-TPase catalytic" evidence="9">
    <location>
        <begin position="85"/>
        <end position="194"/>
    </location>
</feature>
<dbReference type="Gene3D" id="2.40.440.10">
    <property type="entry name" value="L,D-transpeptidase catalytic domain-like"/>
    <property type="match status" value="1"/>
</dbReference>
<dbReference type="GO" id="GO:0071555">
    <property type="term" value="P:cell wall organization"/>
    <property type="evidence" value="ECO:0007669"/>
    <property type="project" value="UniProtKB-UniRule"/>
</dbReference>
<keyword evidence="10" id="KW-0449">Lipoprotein</keyword>
<dbReference type="AlphaFoldDB" id="A0A839YS21"/>
<evidence type="ECO:0000256" key="4">
    <source>
        <dbReference type="ARBA" id="ARBA00022960"/>
    </source>
</evidence>
<comment type="similarity">
    <text evidence="2">Belongs to the YkuD family.</text>
</comment>
<keyword evidence="8" id="KW-0732">Signal</keyword>
<proteinExistence type="inferred from homology"/>
<comment type="pathway">
    <text evidence="1 7">Cell wall biogenesis; peptidoglycan biosynthesis.</text>
</comment>
<keyword evidence="6 7" id="KW-0961">Cell wall biogenesis/degradation</keyword>
<keyword evidence="5 7" id="KW-0573">Peptidoglycan synthesis</keyword>
<evidence type="ECO:0000256" key="3">
    <source>
        <dbReference type="ARBA" id="ARBA00022679"/>
    </source>
</evidence>
<dbReference type="Pfam" id="PF03734">
    <property type="entry name" value="YkuD"/>
    <property type="match status" value="1"/>
</dbReference>
<gene>
    <name evidence="10" type="ORF">FHS50_000104</name>
</gene>
<keyword evidence="3" id="KW-0808">Transferase</keyword>
<keyword evidence="11" id="KW-1185">Reference proteome</keyword>
<dbReference type="Proteomes" id="UP000578569">
    <property type="component" value="Unassembled WGS sequence"/>
</dbReference>
<feature type="signal peptide" evidence="8">
    <location>
        <begin position="1"/>
        <end position="25"/>
    </location>
</feature>
<dbReference type="PANTHER" id="PTHR30582:SF2">
    <property type="entry name" value="L,D-TRANSPEPTIDASE YCIB-RELATED"/>
    <property type="match status" value="1"/>
</dbReference>
<dbReference type="PROSITE" id="PS52029">
    <property type="entry name" value="LD_TPASE"/>
    <property type="match status" value="1"/>
</dbReference>
<dbReference type="GO" id="GO:0071972">
    <property type="term" value="F:peptidoglycan L,D-transpeptidase activity"/>
    <property type="evidence" value="ECO:0007669"/>
    <property type="project" value="TreeGrafter"/>
</dbReference>
<evidence type="ECO:0000256" key="6">
    <source>
        <dbReference type="ARBA" id="ARBA00023316"/>
    </source>
</evidence>
<dbReference type="CDD" id="cd16913">
    <property type="entry name" value="YkuD_like"/>
    <property type="match status" value="1"/>
</dbReference>
<dbReference type="InterPro" id="IPR005490">
    <property type="entry name" value="LD_TPept_cat_dom"/>
</dbReference>
<dbReference type="PROSITE" id="PS51257">
    <property type="entry name" value="PROKAR_LIPOPROTEIN"/>
    <property type="match status" value="1"/>
</dbReference>
<dbReference type="RefSeq" id="WP_183932409.1">
    <property type="nucleotide sequence ID" value="NZ_JACICF010000001.1"/>
</dbReference>
<name>A0A839YS21_9SPHN</name>
<dbReference type="GO" id="GO:0018104">
    <property type="term" value="P:peptidoglycan-protein cross-linking"/>
    <property type="evidence" value="ECO:0007669"/>
    <property type="project" value="TreeGrafter"/>
</dbReference>
<dbReference type="GO" id="GO:0008360">
    <property type="term" value="P:regulation of cell shape"/>
    <property type="evidence" value="ECO:0007669"/>
    <property type="project" value="UniProtKB-UniRule"/>
</dbReference>
<reference evidence="10 11" key="1">
    <citation type="submission" date="2020-08" db="EMBL/GenBank/DDBJ databases">
        <title>Genomic Encyclopedia of Type Strains, Phase IV (KMG-IV): sequencing the most valuable type-strain genomes for metagenomic binning, comparative biology and taxonomic classification.</title>
        <authorList>
            <person name="Goeker M."/>
        </authorList>
    </citation>
    <scope>NUCLEOTIDE SEQUENCE [LARGE SCALE GENOMIC DNA]</scope>
    <source>
        <strain evidence="10 11">DSM 24194</strain>
    </source>
</reference>
<comment type="caution">
    <text evidence="10">The sequence shown here is derived from an EMBL/GenBank/DDBJ whole genome shotgun (WGS) entry which is preliminary data.</text>
</comment>
<feature type="chain" id="PRO_5032758925" evidence="8">
    <location>
        <begin position="26"/>
        <end position="195"/>
    </location>
</feature>
<evidence type="ECO:0000259" key="9">
    <source>
        <dbReference type="PROSITE" id="PS52029"/>
    </source>
</evidence>
<evidence type="ECO:0000256" key="8">
    <source>
        <dbReference type="SAM" id="SignalP"/>
    </source>
</evidence>
<dbReference type="EMBL" id="JACICF010000001">
    <property type="protein sequence ID" value="MBB3763081.1"/>
    <property type="molecule type" value="Genomic_DNA"/>
</dbReference>
<protein>
    <submittedName>
        <fullName evidence="10">Lipoprotein-anchoring transpeptidase ErfK/SrfK</fullName>
    </submittedName>
</protein>
<dbReference type="UniPathway" id="UPA00219"/>
<dbReference type="GO" id="GO:0016740">
    <property type="term" value="F:transferase activity"/>
    <property type="evidence" value="ECO:0007669"/>
    <property type="project" value="UniProtKB-KW"/>
</dbReference>
<dbReference type="PANTHER" id="PTHR30582">
    <property type="entry name" value="L,D-TRANSPEPTIDASE"/>
    <property type="match status" value="1"/>
</dbReference>
<evidence type="ECO:0000313" key="11">
    <source>
        <dbReference type="Proteomes" id="UP000578569"/>
    </source>
</evidence>
<evidence type="ECO:0000313" key="10">
    <source>
        <dbReference type="EMBL" id="MBB3763081.1"/>
    </source>
</evidence>
<feature type="active site" description="Proton donor/acceptor" evidence="7">
    <location>
        <position position="157"/>
    </location>
</feature>
<keyword evidence="4 7" id="KW-0133">Cell shape</keyword>
<feature type="active site" description="Nucleophile" evidence="7">
    <location>
        <position position="170"/>
    </location>
</feature>
<accession>A0A839YS21</accession>
<dbReference type="InterPro" id="IPR050979">
    <property type="entry name" value="LD-transpeptidase"/>
</dbReference>
<evidence type="ECO:0000256" key="7">
    <source>
        <dbReference type="PROSITE-ProRule" id="PRU01373"/>
    </source>
</evidence>
<dbReference type="SUPFAM" id="SSF141523">
    <property type="entry name" value="L,D-transpeptidase catalytic domain-like"/>
    <property type="match status" value="1"/>
</dbReference>
<sequence length="195" mass="21463">MKKLRHILPIGLVALGLAACSTTPAPPPVVEAVEEPRGFVMPEGYRWSHGHAPRSHEAMVETFGVTEVGPNEWHWVDSVPEEGEVKVIVDLKEQMTYAWKGDVLVGAASVSTGKAGKETQLGFWPILTKHKRYRSRKYDNAPMPYFQRMDRFGIGLHGGHNPGKPASHGCIRLPEPYAAKLFALTSIGDEVIVEG</sequence>
<evidence type="ECO:0000256" key="5">
    <source>
        <dbReference type="ARBA" id="ARBA00022984"/>
    </source>
</evidence>
<evidence type="ECO:0000256" key="1">
    <source>
        <dbReference type="ARBA" id="ARBA00004752"/>
    </source>
</evidence>
<dbReference type="InterPro" id="IPR038063">
    <property type="entry name" value="Transpep_catalytic_dom"/>
</dbReference>
<dbReference type="GO" id="GO:0005576">
    <property type="term" value="C:extracellular region"/>
    <property type="evidence" value="ECO:0007669"/>
    <property type="project" value="TreeGrafter"/>
</dbReference>